<comment type="caution">
    <text evidence="3">The sequence shown here is derived from an EMBL/GenBank/DDBJ whole genome shotgun (WGS) entry which is preliminary data.</text>
</comment>
<feature type="domain" description="UPF0758" evidence="2">
    <location>
        <begin position="19"/>
        <end position="86"/>
    </location>
</feature>
<proteinExistence type="predicted"/>
<organism evidence="3 4">
    <name type="scientific">Candidatus Roizmanbacteria bacterium CG_4_10_14_0_8_um_filter_33_9</name>
    <dbReference type="NCBI Taxonomy" id="1974826"/>
    <lineage>
        <taxon>Bacteria</taxon>
        <taxon>Candidatus Roizmaniibacteriota</taxon>
    </lineage>
</organism>
<evidence type="ECO:0000313" key="3">
    <source>
        <dbReference type="EMBL" id="PIY71770.1"/>
    </source>
</evidence>
<accession>A0A2M7QIS2</accession>
<evidence type="ECO:0000259" key="2">
    <source>
        <dbReference type="Pfam" id="PF20582"/>
    </source>
</evidence>
<name>A0A2M7QIS2_9BACT</name>
<feature type="compositionally biased region" description="Basic and acidic residues" evidence="1">
    <location>
        <begin position="1"/>
        <end position="12"/>
    </location>
</feature>
<dbReference type="SUPFAM" id="SSF47781">
    <property type="entry name" value="RuvA domain 2-like"/>
    <property type="match status" value="1"/>
</dbReference>
<dbReference type="PANTHER" id="PTHR30471:SF3">
    <property type="entry name" value="UPF0758 PROTEIN YEES-RELATED"/>
    <property type="match status" value="1"/>
</dbReference>
<dbReference type="Proteomes" id="UP000229401">
    <property type="component" value="Unassembled WGS sequence"/>
</dbReference>
<evidence type="ECO:0000256" key="1">
    <source>
        <dbReference type="SAM" id="MobiDB-lite"/>
    </source>
</evidence>
<dbReference type="InterPro" id="IPR010994">
    <property type="entry name" value="RuvA_2-like"/>
</dbReference>
<sequence length="106" mass="11817">MRTSKDESKEENNINWKHPGGKFRRVGPSSCSEVELLAIILGSGSRGKTAEQIAQQILDKYGTLPDLMGVSLKELIKIKGLKEVKATQIATVFEIARRIVKHLEKE</sequence>
<dbReference type="EMBL" id="PFLI01000148">
    <property type="protein sequence ID" value="PIY71770.1"/>
    <property type="molecule type" value="Genomic_DNA"/>
</dbReference>
<dbReference type="PANTHER" id="PTHR30471">
    <property type="entry name" value="DNA REPAIR PROTEIN RADC"/>
    <property type="match status" value="1"/>
</dbReference>
<feature type="region of interest" description="Disordered" evidence="1">
    <location>
        <begin position="1"/>
        <end position="26"/>
    </location>
</feature>
<dbReference type="InterPro" id="IPR046778">
    <property type="entry name" value="UPF0758_N"/>
</dbReference>
<dbReference type="AlphaFoldDB" id="A0A2M7QIS2"/>
<reference evidence="4" key="1">
    <citation type="submission" date="2017-09" db="EMBL/GenBank/DDBJ databases">
        <title>Depth-based differentiation of microbial function through sediment-hosted aquifers and enrichment of novel symbionts in the deep terrestrial subsurface.</title>
        <authorList>
            <person name="Probst A.J."/>
            <person name="Ladd B."/>
            <person name="Jarett J.K."/>
            <person name="Geller-Mcgrath D.E."/>
            <person name="Sieber C.M.K."/>
            <person name="Emerson J.B."/>
            <person name="Anantharaman K."/>
            <person name="Thomas B.C."/>
            <person name="Malmstrom R."/>
            <person name="Stieglmeier M."/>
            <person name="Klingl A."/>
            <person name="Woyke T."/>
            <person name="Ryan C.M."/>
            <person name="Banfield J.F."/>
        </authorList>
    </citation>
    <scope>NUCLEOTIDE SEQUENCE [LARGE SCALE GENOMIC DNA]</scope>
</reference>
<protein>
    <recommendedName>
        <fullName evidence="2">UPF0758 domain-containing protein</fullName>
    </recommendedName>
</protein>
<dbReference type="InterPro" id="IPR001405">
    <property type="entry name" value="UPF0758"/>
</dbReference>
<evidence type="ECO:0000313" key="4">
    <source>
        <dbReference type="Proteomes" id="UP000229401"/>
    </source>
</evidence>
<dbReference type="Gene3D" id="1.10.150.20">
    <property type="entry name" value="5' to 3' exonuclease, C-terminal subdomain"/>
    <property type="match status" value="1"/>
</dbReference>
<dbReference type="Pfam" id="PF20582">
    <property type="entry name" value="UPF0758_N"/>
    <property type="match status" value="1"/>
</dbReference>
<gene>
    <name evidence="3" type="ORF">COY87_04435</name>
</gene>